<dbReference type="PANTHER" id="PTHR33452:SF1">
    <property type="entry name" value="INNER MEMBRANE PROTEIN YPHA-RELATED"/>
    <property type="match status" value="1"/>
</dbReference>
<evidence type="ECO:0000256" key="3">
    <source>
        <dbReference type="ARBA" id="ARBA00022475"/>
    </source>
</evidence>
<comment type="subcellular location">
    <subcellularLocation>
        <location evidence="1">Cell membrane</location>
        <topology evidence="1">Multi-pass membrane protein</topology>
    </subcellularLocation>
</comment>
<dbReference type="AlphaFoldDB" id="A0A3A3G9I1"/>
<dbReference type="InterPro" id="IPR051907">
    <property type="entry name" value="DoxX-like_oxidoreductase"/>
</dbReference>
<dbReference type="GO" id="GO:0005886">
    <property type="term" value="C:plasma membrane"/>
    <property type="evidence" value="ECO:0007669"/>
    <property type="project" value="UniProtKB-SubCell"/>
</dbReference>
<accession>A0A3A3G9I1</accession>
<dbReference type="OrthoDB" id="9792760at2"/>
<evidence type="ECO:0000256" key="4">
    <source>
        <dbReference type="ARBA" id="ARBA00022692"/>
    </source>
</evidence>
<evidence type="ECO:0000256" key="2">
    <source>
        <dbReference type="ARBA" id="ARBA00006679"/>
    </source>
</evidence>
<reference evidence="9" key="1">
    <citation type="submission" date="2018-09" db="EMBL/GenBank/DDBJ databases">
        <authorList>
            <person name="Zhu H."/>
        </authorList>
    </citation>
    <scope>NUCLEOTIDE SEQUENCE [LARGE SCALE GENOMIC DNA]</scope>
    <source>
        <strain evidence="9">K1S02-23</strain>
    </source>
</reference>
<dbReference type="Pfam" id="PF07681">
    <property type="entry name" value="DoxX"/>
    <property type="match status" value="1"/>
</dbReference>
<keyword evidence="6 7" id="KW-0472">Membrane</keyword>
<keyword evidence="4 7" id="KW-0812">Transmembrane</keyword>
<gene>
    <name evidence="8" type="ORF">D3878_09900</name>
</gene>
<evidence type="ECO:0000256" key="5">
    <source>
        <dbReference type="ARBA" id="ARBA00022989"/>
    </source>
</evidence>
<evidence type="ECO:0000256" key="7">
    <source>
        <dbReference type="SAM" id="Phobius"/>
    </source>
</evidence>
<dbReference type="EMBL" id="QYUQ01000002">
    <property type="protein sequence ID" value="RJG04335.1"/>
    <property type="molecule type" value="Genomic_DNA"/>
</dbReference>
<organism evidence="8 9">
    <name type="scientific">Noviherbaspirillum sedimenti</name>
    <dbReference type="NCBI Taxonomy" id="2320865"/>
    <lineage>
        <taxon>Bacteria</taxon>
        <taxon>Pseudomonadati</taxon>
        <taxon>Pseudomonadota</taxon>
        <taxon>Betaproteobacteria</taxon>
        <taxon>Burkholderiales</taxon>
        <taxon>Oxalobacteraceae</taxon>
        <taxon>Noviherbaspirillum</taxon>
    </lineage>
</organism>
<dbReference type="Proteomes" id="UP000266327">
    <property type="component" value="Unassembled WGS sequence"/>
</dbReference>
<keyword evidence="5 7" id="KW-1133">Transmembrane helix</keyword>
<protein>
    <submittedName>
        <fullName evidence="8">DoxX family protein</fullName>
    </submittedName>
</protein>
<feature type="transmembrane region" description="Helical" evidence="7">
    <location>
        <begin position="88"/>
        <end position="107"/>
    </location>
</feature>
<feature type="transmembrane region" description="Helical" evidence="7">
    <location>
        <begin position="55"/>
        <end position="76"/>
    </location>
</feature>
<keyword evidence="9" id="KW-1185">Reference proteome</keyword>
<evidence type="ECO:0000256" key="6">
    <source>
        <dbReference type="ARBA" id="ARBA00023136"/>
    </source>
</evidence>
<sequence length="113" mass="11864">MSLIFIIAGWGKLTGYSGTQGYFTSIGLPAILVPLVILIELGGGLALLFGLKTRWVAAILALFSIGSAFIAHTNFAEPGQMNNFLKNLAMAGGFLLFVKYGAGAPSIDDKIAK</sequence>
<name>A0A3A3G9I1_9BURK</name>
<comment type="caution">
    <text evidence="8">The sequence shown here is derived from an EMBL/GenBank/DDBJ whole genome shotgun (WGS) entry which is preliminary data.</text>
</comment>
<evidence type="ECO:0000256" key="1">
    <source>
        <dbReference type="ARBA" id="ARBA00004651"/>
    </source>
</evidence>
<evidence type="ECO:0000313" key="8">
    <source>
        <dbReference type="EMBL" id="RJG04335.1"/>
    </source>
</evidence>
<evidence type="ECO:0000313" key="9">
    <source>
        <dbReference type="Proteomes" id="UP000266327"/>
    </source>
</evidence>
<comment type="similarity">
    <text evidence="2">Belongs to the DoxX family.</text>
</comment>
<dbReference type="PANTHER" id="PTHR33452">
    <property type="entry name" value="OXIDOREDUCTASE CATD-RELATED"/>
    <property type="match status" value="1"/>
</dbReference>
<feature type="transmembrane region" description="Helical" evidence="7">
    <location>
        <begin position="26"/>
        <end position="48"/>
    </location>
</feature>
<dbReference type="InterPro" id="IPR032808">
    <property type="entry name" value="DoxX"/>
</dbReference>
<keyword evidence="3" id="KW-1003">Cell membrane</keyword>
<proteinExistence type="inferred from homology"/>